<dbReference type="InterPro" id="IPR057683">
    <property type="entry name" value="DUF7923"/>
</dbReference>
<feature type="domain" description="C3H1-type" evidence="3">
    <location>
        <begin position="394"/>
        <end position="422"/>
    </location>
</feature>
<feature type="region of interest" description="Disordered" evidence="2">
    <location>
        <begin position="1"/>
        <end position="21"/>
    </location>
</feature>
<feature type="zinc finger region" description="C3H1-type" evidence="1">
    <location>
        <begin position="394"/>
        <end position="422"/>
    </location>
</feature>
<accession>A0AAN8EKS9</accession>
<dbReference type="EMBL" id="JAKLMC020000012">
    <property type="protein sequence ID" value="KAK5953082.1"/>
    <property type="molecule type" value="Genomic_DNA"/>
</dbReference>
<feature type="region of interest" description="Disordered" evidence="2">
    <location>
        <begin position="52"/>
        <end position="83"/>
    </location>
</feature>
<name>A0AAN8EKS9_9EURO</name>
<protein>
    <recommendedName>
        <fullName evidence="3">C3H1-type domain-containing protein</fullName>
    </recommendedName>
</protein>
<feature type="compositionally biased region" description="Basic and acidic residues" evidence="2">
    <location>
        <begin position="66"/>
        <end position="83"/>
    </location>
</feature>
<feature type="compositionally biased region" description="Polar residues" evidence="2">
    <location>
        <begin position="300"/>
        <end position="332"/>
    </location>
</feature>
<reference evidence="4 5" key="1">
    <citation type="submission" date="2022-12" db="EMBL/GenBank/DDBJ databases">
        <title>Genomic features and morphological characterization of a novel Knufia sp. strain isolated from spacecraft assembly facility.</title>
        <authorList>
            <person name="Teixeira M."/>
            <person name="Chander A.M."/>
            <person name="Stajich J.E."/>
            <person name="Venkateswaran K."/>
        </authorList>
    </citation>
    <scope>NUCLEOTIDE SEQUENCE [LARGE SCALE GENOMIC DNA]</scope>
    <source>
        <strain evidence="4 5">FJI-L2-BK-P2</strain>
    </source>
</reference>
<dbReference type="PANTHER" id="PTHR37543:SF1">
    <property type="entry name" value="CCCH ZINC FINGER DNA BINDING PROTEIN (AFU_ORTHOLOGUE AFUA_5G12760)"/>
    <property type="match status" value="1"/>
</dbReference>
<dbReference type="Pfam" id="PF25543">
    <property type="entry name" value="zf-CCCH_tandem"/>
    <property type="match status" value="1"/>
</dbReference>
<dbReference type="PROSITE" id="PS50103">
    <property type="entry name" value="ZF_C3H1"/>
    <property type="match status" value="1"/>
</dbReference>
<sequence length="508" mass="55921">MDPTKTGADENPLSPESINTSTQIAVQSKVVLVLIDGNDILFSDELIRASKAKGKEVEDKGEEAEDKGNHAEDKPEGAEDKGKEAASELLKIVRARIAATKRHESQPEIVVHIYGFKKGLKRVYHNLCIDPRSVGNFSNFLRGFNEFDGNVTYISLDTPKATMTKLRSDFYLHWRKPHCQNIILGVPTDEDFTDLLTTTVIPQNTDGHVIFIDSPSFEKVLDNTTGNQPTIDLGSLIRAKPLPKEPIPEYEAQAPAEPDFDEKLYVTWANLDKQLSLRPDTVGTEVGAASSAPSDRPFEQGTTDKTSSLVNTQACPNQPSSTTVSQPTNTNVSTSSAGAGTSRSDPSPAEIQISVPNGRLTASGERIVYQNGQGLRIDARIPHNSVDTGLLNQIQARNICNVQYLLGECQYGATCFYDHSYELTDKLYFTALRLARTQPGDSAKCDDPRCMKGHTCPRGPTCDMSRCRYPRDRDELFGMGRVWECSFPDGELTELSTDVPPYAVNSRT</sequence>
<dbReference type="GO" id="GO:0008270">
    <property type="term" value="F:zinc ion binding"/>
    <property type="evidence" value="ECO:0007669"/>
    <property type="project" value="UniProtKB-KW"/>
</dbReference>
<keyword evidence="1" id="KW-0862">Zinc</keyword>
<dbReference type="InterPro" id="IPR000571">
    <property type="entry name" value="Znf_CCCH"/>
</dbReference>
<evidence type="ECO:0000313" key="5">
    <source>
        <dbReference type="Proteomes" id="UP001316803"/>
    </source>
</evidence>
<proteinExistence type="predicted"/>
<feature type="compositionally biased region" description="Low complexity" evidence="2">
    <location>
        <begin position="333"/>
        <end position="342"/>
    </location>
</feature>
<evidence type="ECO:0000313" key="4">
    <source>
        <dbReference type="EMBL" id="KAK5953082.1"/>
    </source>
</evidence>
<keyword evidence="1" id="KW-0479">Metal-binding</keyword>
<dbReference type="InterPro" id="IPR057654">
    <property type="entry name" value="Znf-CCCH_tandem"/>
</dbReference>
<gene>
    <name evidence="4" type="ORF">OHC33_005650</name>
</gene>
<evidence type="ECO:0000259" key="3">
    <source>
        <dbReference type="PROSITE" id="PS50103"/>
    </source>
</evidence>
<keyword evidence="1" id="KW-0863">Zinc-finger</keyword>
<organism evidence="4 5">
    <name type="scientific">Knufia fluminis</name>
    <dbReference type="NCBI Taxonomy" id="191047"/>
    <lineage>
        <taxon>Eukaryota</taxon>
        <taxon>Fungi</taxon>
        <taxon>Dikarya</taxon>
        <taxon>Ascomycota</taxon>
        <taxon>Pezizomycotina</taxon>
        <taxon>Eurotiomycetes</taxon>
        <taxon>Chaetothyriomycetidae</taxon>
        <taxon>Chaetothyriales</taxon>
        <taxon>Trichomeriaceae</taxon>
        <taxon>Knufia</taxon>
    </lineage>
</organism>
<dbReference type="PANTHER" id="PTHR37543">
    <property type="entry name" value="CCCH ZINC FINGER DNA BINDING PROTEIN (AFU_ORTHOLOGUE AFUA_5G12760)"/>
    <property type="match status" value="1"/>
</dbReference>
<evidence type="ECO:0000256" key="2">
    <source>
        <dbReference type="SAM" id="MobiDB-lite"/>
    </source>
</evidence>
<feature type="region of interest" description="Disordered" evidence="2">
    <location>
        <begin position="282"/>
        <end position="352"/>
    </location>
</feature>
<evidence type="ECO:0000256" key="1">
    <source>
        <dbReference type="PROSITE-ProRule" id="PRU00723"/>
    </source>
</evidence>
<dbReference type="Proteomes" id="UP001316803">
    <property type="component" value="Unassembled WGS sequence"/>
</dbReference>
<comment type="caution">
    <text evidence="4">The sequence shown here is derived from an EMBL/GenBank/DDBJ whole genome shotgun (WGS) entry which is preliminary data.</text>
</comment>
<dbReference type="Pfam" id="PF25540">
    <property type="entry name" value="DUF7923"/>
    <property type="match status" value="1"/>
</dbReference>
<keyword evidence="5" id="KW-1185">Reference proteome</keyword>
<dbReference type="AlphaFoldDB" id="A0AAN8EKS9"/>